<dbReference type="PANTHER" id="PTHR41517">
    <property type="entry name" value="1,2-DIOXYGENASE PROTEIN-RELATED"/>
    <property type="match status" value="1"/>
</dbReference>
<dbReference type="AlphaFoldDB" id="A0AAW1R7M4"/>
<dbReference type="GO" id="GO:0051213">
    <property type="term" value="F:dioxygenase activity"/>
    <property type="evidence" value="ECO:0007669"/>
    <property type="project" value="InterPro"/>
</dbReference>
<reference evidence="1 2" key="1">
    <citation type="journal article" date="2024" name="Nat. Commun.">
        <title>Phylogenomics reveals the evolutionary origins of lichenization in chlorophyte algae.</title>
        <authorList>
            <person name="Puginier C."/>
            <person name="Libourel C."/>
            <person name="Otte J."/>
            <person name="Skaloud P."/>
            <person name="Haon M."/>
            <person name="Grisel S."/>
            <person name="Petersen M."/>
            <person name="Berrin J.G."/>
            <person name="Delaux P.M."/>
            <person name="Dal Grande F."/>
            <person name="Keller J."/>
        </authorList>
    </citation>
    <scope>NUCLEOTIDE SEQUENCE [LARGE SCALE GENOMIC DNA]</scope>
    <source>
        <strain evidence="1 2">SAG 2043</strain>
    </source>
</reference>
<sequence length="363" mass="39107">MKLLTFLATSSCIPGATPGSGRSAHRALKVQAVSAENGAHAPSTGKDEAWKKNSILYEYGSAAKPRVQPIPVQAFPASLHQTGDSRVVHLDLSSDLGMDYPATAPNMLASFVRIRSGDTLEISEAATSHAFYVIRGSGTSLYWVHDGPLLKYLGVSPTGLRFPPALYRQKDLVKAVEDIRSEPGAKKKNRIGVLLGNTATPQTKTLTHVLWALFNILPAHHTQQPHKHSATALDLAVYAGKNVYTMMGPDINSEGAIVDPVRVEWSTGAMFTTPPGWWHSHHNEGDEDAWVMPIQDAGLFTHQRVLDIRFAPIEKAKLKFNRITGATFDGENIKLPGNGALKGNKVGKAEAKVAEGAGAADLD</sequence>
<dbReference type="Proteomes" id="UP001489004">
    <property type="component" value="Unassembled WGS sequence"/>
</dbReference>
<dbReference type="CDD" id="cd02216">
    <property type="entry name" value="cupin_GDO-like_N"/>
    <property type="match status" value="1"/>
</dbReference>
<dbReference type="Gene3D" id="2.60.120.10">
    <property type="entry name" value="Jelly Rolls"/>
    <property type="match status" value="1"/>
</dbReference>
<dbReference type="InterPro" id="IPR011051">
    <property type="entry name" value="RmlC_Cupin_sf"/>
</dbReference>
<keyword evidence="2" id="KW-1185">Reference proteome</keyword>
<gene>
    <name evidence="1" type="ORF">WJX72_008048</name>
</gene>
<dbReference type="InterPro" id="IPR047183">
    <property type="entry name" value="GDO-like"/>
</dbReference>
<dbReference type="InterPro" id="IPR014710">
    <property type="entry name" value="RmlC-like_jellyroll"/>
</dbReference>
<name>A0AAW1R7M4_9CHLO</name>
<dbReference type="EMBL" id="JALJOR010000001">
    <property type="protein sequence ID" value="KAK9829816.1"/>
    <property type="molecule type" value="Genomic_DNA"/>
</dbReference>
<comment type="caution">
    <text evidence="1">The sequence shown here is derived from an EMBL/GenBank/DDBJ whole genome shotgun (WGS) entry which is preliminary data.</text>
</comment>
<protein>
    <submittedName>
        <fullName evidence="1">Uncharacterized protein</fullName>
    </submittedName>
</protein>
<accession>A0AAW1R7M4</accession>
<dbReference type="PANTHER" id="PTHR41517:SF1">
    <property type="entry name" value="CUPIN"/>
    <property type="match status" value="1"/>
</dbReference>
<evidence type="ECO:0000313" key="1">
    <source>
        <dbReference type="EMBL" id="KAK9829816.1"/>
    </source>
</evidence>
<evidence type="ECO:0000313" key="2">
    <source>
        <dbReference type="Proteomes" id="UP001489004"/>
    </source>
</evidence>
<dbReference type="SUPFAM" id="SSF51182">
    <property type="entry name" value="RmlC-like cupins"/>
    <property type="match status" value="1"/>
</dbReference>
<proteinExistence type="predicted"/>
<organism evidence="1 2">
    <name type="scientific">[Myrmecia] bisecta</name>
    <dbReference type="NCBI Taxonomy" id="41462"/>
    <lineage>
        <taxon>Eukaryota</taxon>
        <taxon>Viridiplantae</taxon>
        <taxon>Chlorophyta</taxon>
        <taxon>core chlorophytes</taxon>
        <taxon>Trebouxiophyceae</taxon>
        <taxon>Trebouxiales</taxon>
        <taxon>Trebouxiaceae</taxon>
        <taxon>Myrmecia</taxon>
    </lineage>
</organism>